<dbReference type="Proteomes" id="UP001391051">
    <property type="component" value="Unassembled WGS sequence"/>
</dbReference>
<feature type="compositionally biased region" description="Basic and acidic residues" evidence="1">
    <location>
        <begin position="31"/>
        <end position="49"/>
    </location>
</feature>
<organism evidence="2 3">
    <name type="scientific">Apiospora aurea</name>
    <dbReference type="NCBI Taxonomy" id="335848"/>
    <lineage>
        <taxon>Eukaryota</taxon>
        <taxon>Fungi</taxon>
        <taxon>Dikarya</taxon>
        <taxon>Ascomycota</taxon>
        <taxon>Pezizomycotina</taxon>
        <taxon>Sordariomycetes</taxon>
        <taxon>Xylariomycetidae</taxon>
        <taxon>Amphisphaeriales</taxon>
        <taxon>Apiosporaceae</taxon>
        <taxon>Apiospora</taxon>
    </lineage>
</organism>
<reference evidence="2 3" key="1">
    <citation type="submission" date="2023-01" db="EMBL/GenBank/DDBJ databases">
        <title>Analysis of 21 Apiospora genomes using comparative genomics revels a genus with tremendous synthesis potential of carbohydrate active enzymes and secondary metabolites.</title>
        <authorList>
            <person name="Sorensen T."/>
        </authorList>
    </citation>
    <scope>NUCLEOTIDE SEQUENCE [LARGE SCALE GENOMIC DNA]</scope>
    <source>
        <strain evidence="2 3">CBS 24483</strain>
    </source>
</reference>
<dbReference type="SMART" id="SM00384">
    <property type="entry name" value="AT_hook"/>
    <property type="match status" value="2"/>
</dbReference>
<protein>
    <submittedName>
        <fullName evidence="2">Uncharacterized protein</fullName>
    </submittedName>
</protein>
<sequence>MDENQESEIHGADVEMTTAVENDVEALEIADTLKGRGDQRKTSPFHDDQAAGVDEPEIDQALARDIANKAEVLLQPEEAPEMAPPASVPAKRGRGRPRKHPRPAPKTDGSAKGSPVPSNLEESLSIDTPPSKRPRGRPRKNSTVQSPSIATTTPARKTRSRFSAEFEDPPLSTGRRNLRVPIPTGIDSDDDNMSPRTSFSAINSRRRTGVSFGNPVANGDTFGPDLKSKLRQALFENALEYDGGVHIPEDVAKDLHQCLGAGLPEPHGELFVRADLVQDLRDLFL</sequence>
<gene>
    <name evidence="2" type="ORF">PG986_000839</name>
</gene>
<keyword evidence="3" id="KW-1185">Reference proteome</keyword>
<dbReference type="InterPro" id="IPR017956">
    <property type="entry name" value="AT_hook_DNA-bd_motif"/>
</dbReference>
<proteinExistence type="predicted"/>
<name>A0ABR1QV48_9PEZI</name>
<evidence type="ECO:0000313" key="3">
    <source>
        <dbReference type="Proteomes" id="UP001391051"/>
    </source>
</evidence>
<feature type="compositionally biased region" description="Basic residues" evidence="1">
    <location>
        <begin position="91"/>
        <end position="103"/>
    </location>
</feature>
<dbReference type="EMBL" id="JAQQWE010000001">
    <property type="protein sequence ID" value="KAK7966562.1"/>
    <property type="molecule type" value="Genomic_DNA"/>
</dbReference>
<dbReference type="RefSeq" id="XP_066705954.1">
    <property type="nucleotide sequence ID" value="XM_066837061.1"/>
</dbReference>
<feature type="compositionally biased region" description="Polar residues" evidence="1">
    <location>
        <begin position="141"/>
        <end position="155"/>
    </location>
</feature>
<comment type="caution">
    <text evidence="2">The sequence shown here is derived from an EMBL/GenBank/DDBJ whole genome shotgun (WGS) entry which is preliminary data.</text>
</comment>
<dbReference type="PRINTS" id="PR00929">
    <property type="entry name" value="ATHOOK"/>
</dbReference>
<accession>A0ABR1QV48</accession>
<feature type="region of interest" description="Disordered" evidence="1">
    <location>
        <begin position="1"/>
        <end position="195"/>
    </location>
</feature>
<evidence type="ECO:0000256" key="1">
    <source>
        <dbReference type="SAM" id="MobiDB-lite"/>
    </source>
</evidence>
<dbReference type="GeneID" id="92070123"/>
<evidence type="ECO:0000313" key="2">
    <source>
        <dbReference type="EMBL" id="KAK7966562.1"/>
    </source>
</evidence>
<feature type="compositionally biased region" description="Polar residues" evidence="1">
    <location>
        <begin position="116"/>
        <end position="128"/>
    </location>
</feature>